<comment type="caution">
    <text evidence="1">The sequence shown here is derived from an EMBL/GenBank/DDBJ whole genome shotgun (WGS) entry which is preliminary data.</text>
</comment>
<gene>
    <name evidence="1" type="ORF">DUE52_11690</name>
</gene>
<proteinExistence type="predicted"/>
<reference evidence="1 2" key="1">
    <citation type="submission" date="2018-07" db="EMBL/GenBank/DDBJ databases">
        <title>Genome analysis of Larkinella rosea.</title>
        <authorList>
            <person name="Zhou Z."/>
            <person name="Wang G."/>
        </authorList>
    </citation>
    <scope>NUCLEOTIDE SEQUENCE [LARGE SCALE GENOMIC DNA]</scope>
    <source>
        <strain evidence="2">zzj9</strain>
    </source>
</reference>
<dbReference type="RefSeq" id="WP_114406194.1">
    <property type="nucleotide sequence ID" value="NZ_QOWE01000008.1"/>
</dbReference>
<dbReference type="Proteomes" id="UP000253383">
    <property type="component" value="Unassembled WGS sequence"/>
</dbReference>
<dbReference type="AlphaFoldDB" id="A0A368JRB0"/>
<dbReference type="OrthoDB" id="1494802at2"/>
<organism evidence="1 2">
    <name type="scientific">Larkinella punicea</name>
    <dbReference type="NCBI Taxonomy" id="2315727"/>
    <lineage>
        <taxon>Bacteria</taxon>
        <taxon>Pseudomonadati</taxon>
        <taxon>Bacteroidota</taxon>
        <taxon>Cytophagia</taxon>
        <taxon>Cytophagales</taxon>
        <taxon>Spirosomataceae</taxon>
        <taxon>Larkinella</taxon>
    </lineage>
</organism>
<dbReference type="EMBL" id="QOWE01000008">
    <property type="protein sequence ID" value="RCR69506.1"/>
    <property type="molecule type" value="Genomic_DNA"/>
</dbReference>
<evidence type="ECO:0000313" key="1">
    <source>
        <dbReference type="EMBL" id="RCR69506.1"/>
    </source>
</evidence>
<accession>A0A368JRB0</accession>
<evidence type="ECO:0008006" key="3">
    <source>
        <dbReference type="Google" id="ProtNLM"/>
    </source>
</evidence>
<protein>
    <recommendedName>
        <fullName evidence="3">DUF2281 domain-containing protein</fullName>
    </recommendedName>
</protein>
<sequence>MTTTEKTYQSILQKLSAIPVEHLEQVDEFLAQFSRNGKATEETRKAVLNLAGSWGDMSEGDFNEFLTESKVYKTAKEAFQAKHYSMKELVKNIDLSQLGK</sequence>
<keyword evidence="2" id="KW-1185">Reference proteome</keyword>
<name>A0A368JRB0_9BACT</name>
<evidence type="ECO:0000313" key="2">
    <source>
        <dbReference type="Proteomes" id="UP000253383"/>
    </source>
</evidence>